<dbReference type="EMBL" id="WHVB01000120">
    <property type="protein sequence ID" value="KAF8461653.1"/>
    <property type="molecule type" value="Genomic_DNA"/>
</dbReference>
<dbReference type="EMBL" id="WHVB01000017">
    <property type="protein sequence ID" value="KAF8474522.1"/>
    <property type="molecule type" value="Genomic_DNA"/>
</dbReference>
<keyword evidence="3" id="KW-1185">Reference proteome</keyword>
<sequence length="533" mass="60997">MKRIGQLDDVMVCCKSERQSPHAASIHILDDLSLLNVFNLYRPAIFDRADDDDVRIFGGRVWDRERWWYKLTHVCRRWRHLILGSPSFLGLCLVCTWGTPVADMLAHSPPLPIVIEYIDTNRDITAEEEESIIVALQQRDRVRRIRLRMAAPSLQKLVLAIDGEYPVLEYLILGPPVEDTCTALMLPETLQAPHLCHLLLRGFVLPMGSRLLTNATDLVMLALTVGPPSTYFRPNSLLHWLSFMPQLETLLIVFLFPVPNHEVERQLMHSPIMAAHVTLLNLRWCVFRGVSAYIEAVVSQMTAPRLEKLGIQFFKQLTFSVPPLLQFMDNTENLTRFDSVKFKFSVDKVHVEVYPSPPDEVKKYAFSIYVDSWHLDWQVFSMAQIFNSASQIFSAVEHLTLEYEEHSWSSREHDEVDRTEWRNLLRSFSKVKTLRVQDGLVKELSRCLRLDNEGPPLELLPELQELRYSGSGNSTGDAFTSFIDARQIAGRPVTLVRPNPRSVTLVPRSSRPDFSESSDVMKVSSETGVVLDT</sequence>
<organism evidence="2 3">
    <name type="scientific">Russula ochroleuca</name>
    <dbReference type="NCBI Taxonomy" id="152965"/>
    <lineage>
        <taxon>Eukaryota</taxon>
        <taxon>Fungi</taxon>
        <taxon>Dikarya</taxon>
        <taxon>Basidiomycota</taxon>
        <taxon>Agaricomycotina</taxon>
        <taxon>Agaricomycetes</taxon>
        <taxon>Russulales</taxon>
        <taxon>Russulaceae</taxon>
        <taxon>Russula</taxon>
    </lineage>
</organism>
<dbReference type="AlphaFoldDB" id="A0A9P5JZV8"/>
<reference evidence="2" key="1">
    <citation type="submission" date="2019-10" db="EMBL/GenBank/DDBJ databases">
        <authorList>
            <consortium name="DOE Joint Genome Institute"/>
            <person name="Kuo A."/>
            <person name="Miyauchi S."/>
            <person name="Kiss E."/>
            <person name="Drula E."/>
            <person name="Kohler A."/>
            <person name="Sanchez-Garcia M."/>
            <person name="Andreopoulos B."/>
            <person name="Barry K.W."/>
            <person name="Bonito G."/>
            <person name="Buee M."/>
            <person name="Carver A."/>
            <person name="Chen C."/>
            <person name="Cichocki N."/>
            <person name="Clum A."/>
            <person name="Culley D."/>
            <person name="Crous P.W."/>
            <person name="Fauchery L."/>
            <person name="Girlanda M."/>
            <person name="Hayes R."/>
            <person name="Keri Z."/>
            <person name="LaButti K."/>
            <person name="Lipzen A."/>
            <person name="Lombard V."/>
            <person name="Magnuson J."/>
            <person name="Maillard F."/>
            <person name="Morin E."/>
            <person name="Murat C."/>
            <person name="Nolan M."/>
            <person name="Ohm R."/>
            <person name="Pangilinan J."/>
            <person name="Pereira M."/>
            <person name="Perotto S."/>
            <person name="Peter M."/>
            <person name="Riley R."/>
            <person name="Sitrit Y."/>
            <person name="Stielow B."/>
            <person name="Szollosi G."/>
            <person name="Zifcakova L."/>
            <person name="Stursova M."/>
            <person name="Spatafora J.W."/>
            <person name="Tedersoo L."/>
            <person name="Vaario L.-M."/>
            <person name="Yamada A."/>
            <person name="Yan M."/>
            <person name="Wang P."/>
            <person name="Xu J."/>
            <person name="Bruns T."/>
            <person name="Baldrian P."/>
            <person name="Vilgalys R."/>
            <person name="Henrissat B."/>
            <person name="Grigoriev I.V."/>
            <person name="Hibbett D."/>
            <person name="Nagy L.G."/>
            <person name="Martin F.M."/>
        </authorList>
    </citation>
    <scope>NUCLEOTIDE SEQUENCE</scope>
    <source>
        <strain evidence="2">Prilba</strain>
    </source>
</reference>
<evidence type="ECO:0008006" key="4">
    <source>
        <dbReference type="Google" id="ProtNLM"/>
    </source>
</evidence>
<evidence type="ECO:0000313" key="1">
    <source>
        <dbReference type="EMBL" id="KAF8461653.1"/>
    </source>
</evidence>
<dbReference type="Proteomes" id="UP000759537">
    <property type="component" value="Unassembled WGS sequence"/>
</dbReference>
<proteinExistence type="predicted"/>
<gene>
    <name evidence="2" type="ORF">DFH94DRAFT_855704</name>
    <name evidence="1" type="ORF">DFH94DRAFT_858225</name>
</gene>
<evidence type="ECO:0000313" key="2">
    <source>
        <dbReference type="EMBL" id="KAF8474522.1"/>
    </source>
</evidence>
<accession>A0A9P5JZV8</accession>
<evidence type="ECO:0000313" key="3">
    <source>
        <dbReference type="Proteomes" id="UP000759537"/>
    </source>
</evidence>
<reference evidence="2" key="2">
    <citation type="journal article" date="2020" name="Nat. Commun.">
        <title>Large-scale genome sequencing of mycorrhizal fungi provides insights into the early evolution of symbiotic traits.</title>
        <authorList>
            <person name="Miyauchi S."/>
            <person name="Kiss E."/>
            <person name="Kuo A."/>
            <person name="Drula E."/>
            <person name="Kohler A."/>
            <person name="Sanchez-Garcia M."/>
            <person name="Morin E."/>
            <person name="Andreopoulos B."/>
            <person name="Barry K.W."/>
            <person name="Bonito G."/>
            <person name="Buee M."/>
            <person name="Carver A."/>
            <person name="Chen C."/>
            <person name="Cichocki N."/>
            <person name="Clum A."/>
            <person name="Culley D."/>
            <person name="Crous P.W."/>
            <person name="Fauchery L."/>
            <person name="Girlanda M."/>
            <person name="Hayes R.D."/>
            <person name="Keri Z."/>
            <person name="LaButti K."/>
            <person name="Lipzen A."/>
            <person name="Lombard V."/>
            <person name="Magnuson J."/>
            <person name="Maillard F."/>
            <person name="Murat C."/>
            <person name="Nolan M."/>
            <person name="Ohm R.A."/>
            <person name="Pangilinan J."/>
            <person name="Pereira M.F."/>
            <person name="Perotto S."/>
            <person name="Peter M."/>
            <person name="Pfister S."/>
            <person name="Riley R."/>
            <person name="Sitrit Y."/>
            <person name="Stielow J.B."/>
            <person name="Szollosi G."/>
            <person name="Zifcakova L."/>
            <person name="Stursova M."/>
            <person name="Spatafora J.W."/>
            <person name="Tedersoo L."/>
            <person name="Vaario L.M."/>
            <person name="Yamada A."/>
            <person name="Yan M."/>
            <person name="Wang P."/>
            <person name="Xu J."/>
            <person name="Bruns T."/>
            <person name="Baldrian P."/>
            <person name="Vilgalys R."/>
            <person name="Dunand C."/>
            <person name="Henrissat B."/>
            <person name="Grigoriev I.V."/>
            <person name="Hibbett D."/>
            <person name="Nagy L.G."/>
            <person name="Martin F.M."/>
        </authorList>
    </citation>
    <scope>NUCLEOTIDE SEQUENCE</scope>
    <source>
        <strain evidence="2">Prilba</strain>
    </source>
</reference>
<name>A0A9P5JZV8_9AGAM</name>
<protein>
    <recommendedName>
        <fullName evidence="4">F-box domain-containing protein</fullName>
    </recommendedName>
</protein>
<comment type="caution">
    <text evidence="2">The sequence shown here is derived from an EMBL/GenBank/DDBJ whole genome shotgun (WGS) entry which is preliminary data.</text>
</comment>